<accession>A0AAD4M9I1</accession>
<protein>
    <submittedName>
        <fullName evidence="1">Uncharacterized protein</fullName>
    </submittedName>
</protein>
<keyword evidence="2" id="KW-1185">Reference proteome</keyword>
<dbReference type="EMBL" id="WTXG01000003">
    <property type="protein sequence ID" value="KAI0306287.1"/>
    <property type="molecule type" value="Genomic_DNA"/>
</dbReference>
<reference evidence="1" key="1">
    <citation type="journal article" date="2022" name="New Phytol.">
        <title>Evolutionary transition to the ectomycorrhizal habit in the genomes of a hyperdiverse lineage of mushroom-forming fungi.</title>
        <authorList>
            <person name="Looney B."/>
            <person name="Miyauchi S."/>
            <person name="Morin E."/>
            <person name="Drula E."/>
            <person name="Courty P.E."/>
            <person name="Kohler A."/>
            <person name="Kuo A."/>
            <person name="LaButti K."/>
            <person name="Pangilinan J."/>
            <person name="Lipzen A."/>
            <person name="Riley R."/>
            <person name="Andreopoulos W."/>
            <person name="He G."/>
            <person name="Johnson J."/>
            <person name="Nolan M."/>
            <person name="Tritt A."/>
            <person name="Barry K.W."/>
            <person name="Grigoriev I.V."/>
            <person name="Nagy L.G."/>
            <person name="Hibbett D."/>
            <person name="Henrissat B."/>
            <person name="Matheny P.B."/>
            <person name="Labbe J."/>
            <person name="Martin F.M."/>
        </authorList>
    </citation>
    <scope>NUCLEOTIDE SEQUENCE</scope>
    <source>
        <strain evidence="1">BPL690</strain>
    </source>
</reference>
<sequence length="152" mass="16331">MSPLLIFVPLFDKLVTIPIQENTFAAEIKAALWEKFKTVHIDNIQASAGEQKLGDNAERYTMQYSLKEADEHSASGDLDSCAFQTTAALYVSLNVLCVLVEGVSDGALRNSPIALLVAYSVASSCPSLFHLPAFNLVSANASAAIVLLVLTR</sequence>
<name>A0AAD4M9I1_9AGAM</name>
<dbReference type="Proteomes" id="UP001203297">
    <property type="component" value="Unassembled WGS sequence"/>
</dbReference>
<proteinExistence type="predicted"/>
<gene>
    <name evidence="1" type="ORF">B0F90DRAFT_1814214</name>
</gene>
<evidence type="ECO:0000313" key="1">
    <source>
        <dbReference type="EMBL" id="KAI0306287.1"/>
    </source>
</evidence>
<comment type="caution">
    <text evidence="1">The sequence shown here is derived from an EMBL/GenBank/DDBJ whole genome shotgun (WGS) entry which is preliminary data.</text>
</comment>
<dbReference type="AlphaFoldDB" id="A0AAD4M9I1"/>
<organism evidence="1 2">
    <name type="scientific">Multifurca ochricompacta</name>
    <dbReference type="NCBI Taxonomy" id="376703"/>
    <lineage>
        <taxon>Eukaryota</taxon>
        <taxon>Fungi</taxon>
        <taxon>Dikarya</taxon>
        <taxon>Basidiomycota</taxon>
        <taxon>Agaricomycotina</taxon>
        <taxon>Agaricomycetes</taxon>
        <taxon>Russulales</taxon>
        <taxon>Russulaceae</taxon>
        <taxon>Multifurca</taxon>
    </lineage>
</organism>
<evidence type="ECO:0000313" key="2">
    <source>
        <dbReference type="Proteomes" id="UP001203297"/>
    </source>
</evidence>